<dbReference type="UniPathway" id="UPA00916">
    <property type="reaction ID" value="UER00889"/>
</dbReference>
<keyword evidence="3 9" id="KW-0547">Nucleotide-binding</keyword>
<dbReference type="AlphaFoldDB" id="A0A560GM43"/>
<comment type="caution">
    <text evidence="11">The sequence shown here is derived from an EMBL/GenBank/DDBJ whole genome shotgun (WGS) entry which is preliminary data.</text>
</comment>
<comment type="pathway">
    <text evidence="9">Carbohydrate metabolism; D-ribose degradation; D-ribose 5-phosphate from beta-D-ribopyranose: step 2/2.</text>
</comment>
<evidence type="ECO:0000256" key="2">
    <source>
        <dbReference type="ARBA" id="ARBA00022723"/>
    </source>
</evidence>
<keyword evidence="8 9" id="KW-0119">Carbohydrate metabolism</keyword>
<dbReference type="EMBL" id="VITR01000024">
    <property type="protein sequence ID" value="TWB34610.1"/>
    <property type="molecule type" value="Genomic_DNA"/>
</dbReference>
<feature type="domain" description="Carbohydrate kinase PfkB" evidence="10">
    <location>
        <begin position="1"/>
        <end position="299"/>
    </location>
</feature>
<evidence type="ECO:0000256" key="9">
    <source>
        <dbReference type="HAMAP-Rule" id="MF_01987"/>
    </source>
</evidence>
<feature type="binding site" evidence="9">
    <location>
        <position position="290"/>
    </location>
    <ligand>
        <name>K(+)</name>
        <dbReference type="ChEBI" id="CHEBI:29103"/>
    </ligand>
</feature>
<evidence type="ECO:0000256" key="8">
    <source>
        <dbReference type="ARBA" id="ARBA00023277"/>
    </source>
</evidence>
<comment type="similarity">
    <text evidence="9">Belongs to the carbohydrate kinase PfkB family. Ribokinase subfamily.</text>
</comment>
<feature type="binding site" evidence="9">
    <location>
        <position position="281"/>
    </location>
    <ligand>
        <name>ATP</name>
        <dbReference type="ChEBI" id="CHEBI:30616"/>
    </ligand>
</feature>
<dbReference type="InterPro" id="IPR029056">
    <property type="entry name" value="Ribokinase-like"/>
</dbReference>
<feature type="binding site" evidence="9">
    <location>
        <position position="287"/>
    </location>
    <ligand>
        <name>K(+)</name>
        <dbReference type="ChEBI" id="CHEBI:29103"/>
    </ligand>
</feature>
<dbReference type="PRINTS" id="PR00990">
    <property type="entry name" value="RIBOKINASE"/>
</dbReference>
<comment type="cofactor">
    <cofactor evidence="9">
        <name>Mg(2+)</name>
        <dbReference type="ChEBI" id="CHEBI:18420"/>
    </cofactor>
    <text evidence="9">Requires a divalent cation, most likely magnesium in vivo, as an electrophilic catalyst to aid phosphoryl group transfer. It is the chelate of the metal and the nucleotide that is the actual substrate.</text>
</comment>
<dbReference type="SUPFAM" id="SSF53613">
    <property type="entry name" value="Ribokinase-like"/>
    <property type="match status" value="1"/>
</dbReference>
<keyword evidence="7 9" id="KW-0630">Potassium</keyword>
<dbReference type="GO" id="GO:0004747">
    <property type="term" value="F:ribokinase activity"/>
    <property type="evidence" value="ECO:0007669"/>
    <property type="project" value="UniProtKB-UniRule"/>
</dbReference>
<feature type="binding site" evidence="9">
    <location>
        <position position="253"/>
    </location>
    <ligand>
        <name>K(+)</name>
        <dbReference type="ChEBI" id="CHEBI:29103"/>
    </ligand>
</feature>
<feature type="binding site" evidence="9">
    <location>
        <begin position="39"/>
        <end position="43"/>
    </location>
    <ligand>
        <name>substrate</name>
    </ligand>
</feature>
<dbReference type="CDD" id="cd01174">
    <property type="entry name" value="ribokinase"/>
    <property type="match status" value="1"/>
</dbReference>
<dbReference type="InterPro" id="IPR011611">
    <property type="entry name" value="PfkB_dom"/>
</dbReference>
<dbReference type="RefSeq" id="WP_145736395.1">
    <property type="nucleotide sequence ID" value="NZ_VITR01000024.1"/>
</dbReference>
<reference evidence="11 12" key="1">
    <citation type="submission" date="2019-06" db="EMBL/GenBank/DDBJ databases">
        <title>Genomic Encyclopedia of Type Strains, Phase IV (KMG-V): Genome sequencing to study the core and pangenomes of soil and plant-associated prokaryotes.</title>
        <authorList>
            <person name="Whitman W."/>
        </authorList>
    </citation>
    <scope>NUCLEOTIDE SEQUENCE [LARGE SCALE GENOMIC DNA]</scope>
    <source>
        <strain evidence="11 12">BR 11622</strain>
    </source>
</reference>
<comment type="subunit">
    <text evidence="9">Homodimer.</text>
</comment>
<evidence type="ECO:0000256" key="6">
    <source>
        <dbReference type="ARBA" id="ARBA00022842"/>
    </source>
</evidence>
<evidence type="ECO:0000259" key="10">
    <source>
        <dbReference type="Pfam" id="PF00294"/>
    </source>
</evidence>
<sequence length="308" mass="31241">MPKVVVAGSINTDVLTTMRRAPRPGETVSGETVAFGRGGKGLNQAVAAARQGQGRGVDVAFIGRVGRDTFGDQALAFLQTNGVDTRGVARTDTATGTAIVMVDAQAENSIVVIPAANGEVAPADLDAVTLQAGDILVSQFEIPRATIADFFRRGRAVGATTILNAAPALDDAPDSLWADIDILVVNETELGHFAGVDLAGDAPVDAVAAAARRLMRRPGQTVVATLGVRGALAVTADDQVIVSGRTVKAVDTTGAGDCFVGSVAARLALGDTLPQAMRHANVAASIAVTRVGAGDAMPTGDEVLAVLA</sequence>
<evidence type="ECO:0000256" key="5">
    <source>
        <dbReference type="ARBA" id="ARBA00022840"/>
    </source>
</evidence>
<dbReference type="Gene3D" id="3.40.1190.20">
    <property type="match status" value="1"/>
</dbReference>
<dbReference type="Proteomes" id="UP000315751">
    <property type="component" value="Unassembled WGS sequence"/>
</dbReference>
<comment type="caution">
    <text evidence="9">Lacks conserved residue(s) required for the propagation of feature annotation.</text>
</comment>
<evidence type="ECO:0000256" key="3">
    <source>
        <dbReference type="ARBA" id="ARBA00022741"/>
    </source>
</evidence>
<name>A0A560GM43_9PROT</name>
<dbReference type="PANTHER" id="PTHR10584:SF166">
    <property type="entry name" value="RIBOKINASE"/>
    <property type="match status" value="1"/>
</dbReference>
<dbReference type="InterPro" id="IPR011877">
    <property type="entry name" value="Ribokinase"/>
</dbReference>
<organism evidence="11 12">
    <name type="scientific">Nitrospirillum amazonense</name>
    <dbReference type="NCBI Taxonomy" id="28077"/>
    <lineage>
        <taxon>Bacteria</taxon>
        <taxon>Pseudomonadati</taxon>
        <taxon>Pseudomonadota</taxon>
        <taxon>Alphaproteobacteria</taxon>
        <taxon>Rhodospirillales</taxon>
        <taxon>Azospirillaceae</taxon>
        <taxon>Nitrospirillum</taxon>
    </lineage>
</organism>
<dbReference type="OrthoDB" id="9792663at2"/>
<feature type="binding site" evidence="9">
    <location>
        <position position="257"/>
    </location>
    <ligand>
        <name>substrate</name>
    </ligand>
</feature>
<feature type="binding site" evidence="9">
    <location>
        <begin position="11"/>
        <end position="13"/>
    </location>
    <ligand>
        <name>substrate</name>
    </ligand>
</feature>
<keyword evidence="9" id="KW-0963">Cytoplasm</keyword>
<keyword evidence="2 9" id="KW-0479">Metal-binding</keyword>
<comment type="activity regulation">
    <text evidence="9">Activated by a monovalent cation that binds near, but not in, the active site. The most likely occupant of the site in vivo is potassium. Ion binding induces a conformational change that may alter substrate affinity.</text>
</comment>
<protein>
    <recommendedName>
        <fullName evidence="9">Ribokinase</fullName>
        <shortName evidence="9">RK</shortName>
        <ecNumber evidence="9">2.7.1.15</ecNumber>
    </recommendedName>
</protein>
<keyword evidence="12" id="KW-1185">Reference proteome</keyword>
<feature type="active site" description="Proton acceptor" evidence="9">
    <location>
        <position position="257"/>
    </location>
</feature>
<keyword evidence="5 9" id="KW-0067">ATP-binding</keyword>
<evidence type="ECO:0000256" key="7">
    <source>
        <dbReference type="ARBA" id="ARBA00022958"/>
    </source>
</evidence>
<keyword evidence="4 9" id="KW-0418">Kinase</keyword>
<dbReference type="HAMAP" id="MF_01987">
    <property type="entry name" value="Ribokinase"/>
    <property type="match status" value="1"/>
</dbReference>
<gene>
    <name evidence="9" type="primary">rbsK</name>
    <name evidence="11" type="ORF">FBZ90_12430</name>
</gene>
<comment type="subcellular location">
    <subcellularLocation>
        <location evidence="9">Cytoplasm</location>
    </subcellularLocation>
</comment>
<feature type="binding site" evidence="9">
    <location>
        <begin position="225"/>
        <end position="230"/>
    </location>
    <ligand>
        <name>ATP</name>
        <dbReference type="ChEBI" id="CHEBI:30616"/>
    </ligand>
</feature>
<feature type="binding site" evidence="9">
    <location>
        <begin position="256"/>
        <end position="257"/>
    </location>
    <ligand>
        <name>ATP</name>
        <dbReference type="ChEBI" id="CHEBI:30616"/>
    </ligand>
</feature>
<comment type="function">
    <text evidence="9">Catalyzes the phosphorylation of ribose at O-5 in a reaction requiring ATP and magnesium. The resulting D-ribose-5-phosphate can then be used either for sythesis of nucleotides, histidine, and tryptophan, or as a component of the pentose phosphate pathway.</text>
</comment>
<dbReference type="InterPro" id="IPR002139">
    <property type="entry name" value="Ribo/fructo_kinase"/>
</dbReference>
<keyword evidence="1 9" id="KW-0808">Transferase</keyword>
<feature type="binding site" evidence="9">
    <location>
        <position position="186"/>
    </location>
    <ligand>
        <name>ATP</name>
        <dbReference type="ChEBI" id="CHEBI:30616"/>
    </ligand>
</feature>
<dbReference type="GO" id="GO:0005524">
    <property type="term" value="F:ATP binding"/>
    <property type="evidence" value="ECO:0007669"/>
    <property type="project" value="UniProtKB-UniRule"/>
</dbReference>
<evidence type="ECO:0000313" key="11">
    <source>
        <dbReference type="EMBL" id="TWB34610.1"/>
    </source>
</evidence>
<dbReference type="GO" id="GO:0046872">
    <property type="term" value="F:metal ion binding"/>
    <property type="evidence" value="ECO:0007669"/>
    <property type="project" value="UniProtKB-KW"/>
</dbReference>
<dbReference type="Pfam" id="PF00294">
    <property type="entry name" value="PfkB"/>
    <property type="match status" value="1"/>
</dbReference>
<feature type="binding site" evidence="9">
    <location>
        <position position="141"/>
    </location>
    <ligand>
        <name>substrate</name>
    </ligand>
</feature>
<keyword evidence="6 9" id="KW-0460">Magnesium</keyword>
<feature type="binding site" evidence="9">
    <location>
        <position position="251"/>
    </location>
    <ligand>
        <name>K(+)</name>
        <dbReference type="ChEBI" id="CHEBI:29103"/>
    </ligand>
</feature>
<dbReference type="GO" id="GO:0005829">
    <property type="term" value="C:cytosol"/>
    <property type="evidence" value="ECO:0007669"/>
    <property type="project" value="TreeGrafter"/>
</dbReference>
<feature type="binding site" evidence="9">
    <location>
        <position position="292"/>
    </location>
    <ligand>
        <name>K(+)</name>
        <dbReference type="ChEBI" id="CHEBI:29103"/>
    </ligand>
</feature>
<proteinExistence type="inferred from homology"/>
<comment type="catalytic activity">
    <reaction evidence="9">
        <text>D-ribose + ATP = D-ribose 5-phosphate + ADP + H(+)</text>
        <dbReference type="Rhea" id="RHEA:13697"/>
        <dbReference type="ChEBI" id="CHEBI:15378"/>
        <dbReference type="ChEBI" id="CHEBI:30616"/>
        <dbReference type="ChEBI" id="CHEBI:47013"/>
        <dbReference type="ChEBI" id="CHEBI:78346"/>
        <dbReference type="ChEBI" id="CHEBI:456216"/>
        <dbReference type="EC" id="2.7.1.15"/>
    </reaction>
</comment>
<dbReference type="GO" id="GO:0019303">
    <property type="term" value="P:D-ribose catabolic process"/>
    <property type="evidence" value="ECO:0007669"/>
    <property type="project" value="UniProtKB-UniRule"/>
</dbReference>
<evidence type="ECO:0000313" key="12">
    <source>
        <dbReference type="Proteomes" id="UP000315751"/>
    </source>
</evidence>
<dbReference type="PANTHER" id="PTHR10584">
    <property type="entry name" value="SUGAR KINASE"/>
    <property type="match status" value="1"/>
</dbReference>
<evidence type="ECO:0000256" key="4">
    <source>
        <dbReference type="ARBA" id="ARBA00022777"/>
    </source>
</evidence>
<evidence type="ECO:0000256" key="1">
    <source>
        <dbReference type="ARBA" id="ARBA00022679"/>
    </source>
</evidence>
<accession>A0A560GM43</accession>
<dbReference type="EC" id="2.7.1.15" evidence="9"/>